<name>A0A7Z8YQ10_9FLAO</name>
<gene>
    <name evidence="1" type="ORF">NCTC12929_02009</name>
</gene>
<protein>
    <submittedName>
        <fullName evidence="1">Uncharacterized protein</fullName>
    </submittedName>
</protein>
<evidence type="ECO:0000313" key="1">
    <source>
        <dbReference type="EMBL" id="VDH05848.1"/>
    </source>
</evidence>
<dbReference type="AlphaFoldDB" id="A0A7Z8YQ10"/>
<evidence type="ECO:0000313" key="2">
    <source>
        <dbReference type="Proteomes" id="UP000270205"/>
    </source>
</evidence>
<organism evidence="1 2">
    <name type="scientific">Bergeyella zoohelcum</name>
    <dbReference type="NCBI Taxonomy" id="1015"/>
    <lineage>
        <taxon>Bacteria</taxon>
        <taxon>Pseudomonadati</taxon>
        <taxon>Bacteroidota</taxon>
        <taxon>Flavobacteriia</taxon>
        <taxon>Flavobacteriales</taxon>
        <taxon>Weeksellaceae</taxon>
        <taxon>Bergeyella</taxon>
    </lineage>
</organism>
<sequence>MHDKFRAHFIFDKNLSMSNFRLNARKPQRNNAGLGTPKGEIFLLYREDIVSMPDIDKRGVLTSGDIMIKAGRRFHILYTTPTSQVHYRETEGDVDSRGWKKKITGHYPGDELEINEFVKNNLNQGFIAIIKSCDSEFMRIYGSVNNPLYFTGSFTDDNDKKGYELTFEQNFADENPVLFYQGKIIVDEDALSPTNPEFSSLFVKLDASNITEENREALRERLGIGDVLPNVATIDLGEETGNAYTKEQIGQIMRTKVDIPSNGPTPDVLGLERRRFLVGYEEDPNTIPGQVEPFYNPVRFSLDSIGKNLGNSNLKIPQGQIRELDVTGAKLRIKGLEKKSMDPSHNLKIKMNANGDLSVSDEADISINIPEEFSSSESLSSTTINVNHIFPTDIPERPSFADEIKNIMKNYKNYDFQPIISGWKIVTKNNSATEINRVDQDGYVYCQGIADWNQNKGEVVVKIQNELLLPNDKDWLIVMEVENSENHRVRNSTFGVGRSGVGYVEYGGAASGFDYDGYYQHWDIINTSPPKLVANNKKNATVVIIKTSGVITTLLYSGSECIWQSSNANVELGDYVPCLNLTATEKTETIKFKAKFKYKIL</sequence>
<dbReference type="Proteomes" id="UP000270205">
    <property type="component" value="Unassembled WGS sequence"/>
</dbReference>
<dbReference type="EMBL" id="UYIV01000001">
    <property type="protein sequence ID" value="VDH05848.1"/>
    <property type="molecule type" value="Genomic_DNA"/>
</dbReference>
<proteinExistence type="predicted"/>
<accession>A0A7Z8YQ10</accession>
<reference evidence="1 2" key="1">
    <citation type="submission" date="2018-11" db="EMBL/GenBank/DDBJ databases">
        <authorList>
            <consortium name="Pathogen Informatics"/>
        </authorList>
    </citation>
    <scope>NUCLEOTIDE SEQUENCE [LARGE SCALE GENOMIC DNA]</scope>
    <source>
        <strain evidence="1 2">NCTC12929</strain>
    </source>
</reference>
<comment type="caution">
    <text evidence="1">The sequence shown here is derived from an EMBL/GenBank/DDBJ whole genome shotgun (WGS) entry which is preliminary data.</text>
</comment>